<evidence type="ECO:0000256" key="6">
    <source>
        <dbReference type="ARBA" id="ARBA00023136"/>
    </source>
</evidence>
<dbReference type="AlphaFoldDB" id="A0AAV8A2X6"/>
<dbReference type="Gene3D" id="2.10.250.10">
    <property type="entry name" value="Calreticulin/calnexin, P domain"/>
    <property type="match status" value="1"/>
</dbReference>
<evidence type="ECO:0000256" key="8">
    <source>
        <dbReference type="PIRSR" id="PIRSR601580-3"/>
    </source>
</evidence>
<evidence type="ECO:0000256" key="1">
    <source>
        <dbReference type="ARBA" id="ARBA00004389"/>
    </source>
</evidence>
<dbReference type="Proteomes" id="UP001146793">
    <property type="component" value="Unassembled WGS sequence"/>
</dbReference>
<proteinExistence type="inferred from homology"/>
<gene>
    <name evidence="10" type="ORF">M0812_00228</name>
</gene>
<reference evidence="10" key="1">
    <citation type="submission" date="2022-08" db="EMBL/GenBank/DDBJ databases">
        <title>Novel sulphate-reducing endosymbionts in the free-living metamonad Anaeramoeba.</title>
        <authorList>
            <person name="Jerlstrom-Hultqvist J."/>
            <person name="Cepicka I."/>
            <person name="Gallot-Lavallee L."/>
            <person name="Salas-Leiva D."/>
            <person name="Curtis B.A."/>
            <person name="Zahonova K."/>
            <person name="Pipaliya S."/>
            <person name="Dacks J."/>
            <person name="Roger A.J."/>
        </authorList>
    </citation>
    <scope>NUCLEOTIDE SEQUENCE</scope>
    <source>
        <strain evidence="10">Busselton2</strain>
    </source>
</reference>
<keyword evidence="4 9" id="KW-0256">Endoplasmic reticulum</keyword>
<evidence type="ECO:0000256" key="5">
    <source>
        <dbReference type="ARBA" id="ARBA00022989"/>
    </source>
</evidence>
<sequence length="406" mass="48780">MKFLFLLFFILFVLSFCHEQKESESEKKKEEVVFDKLKYEEMSEAIKSHFHFYSYFGEKTKIPKEWVATKNKNYQGKWKIQESANKLGREKDTVLMATSDRENHGISTRFEKPFDPKKDGFLIQFETRFDQISYCQRLSVNLLPKFQRRTYTKDINYVFGIGPENCGKTSLFHMSYHKKNPINEKWEKHEFKSYALCEKDNIPHTYTFVVNKNNENYDLYKDGRILHRESIVGDFNNWHKELMLDHSHKKPRDWVTNRIISDPSDKQPKDWDKKTMGKYKRKTMINPEYKGPWIQRKIKDPNYYVDDEPWKFQKIYGIAIDAFTLNGGVGIDNIIFGSPINKEMALEYAEYSRRRYLFEEWDSDYDESKKNRSPAQKMLSKLISNYEKDFLQIKKEMEEKPVHNEL</sequence>
<dbReference type="SUPFAM" id="SSF63887">
    <property type="entry name" value="P-domain of calnexin/calreticulin"/>
    <property type="match status" value="1"/>
</dbReference>
<dbReference type="InterPro" id="IPR013320">
    <property type="entry name" value="ConA-like_dom_sf"/>
</dbReference>
<evidence type="ECO:0000313" key="11">
    <source>
        <dbReference type="Proteomes" id="UP001146793"/>
    </source>
</evidence>
<keyword evidence="7 9" id="KW-0143">Chaperone</keyword>
<feature type="signal peptide" evidence="9">
    <location>
        <begin position="1"/>
        <end position="19"/>
    </location>
</feature>
<keyword evidence="9" id="KW-0732">Signal</keyword>
<protein>
    <submittedName>
        <fullName evidence="10">Calnexin 14d-related</fullName>
    </submittedName>
</protein>
<accession>A0AAV8A2X6</accession>
<dbReference type="Gene3D" id="2.60.120.200">
    <property type="match status" value="1"/>
</dbReference>
<feature type="chain" id="PRO_5043096398" evidence="9">
    <location>
        <begin position="20"/>
        <end position="406"/>
    </location>
</feature>
<dbReference type="GO" id="GO:0005789">
    <property type="term" value="C:endoplasmic reticulum membrane"/>
    <property type="evidence" value="ECO:0007669"/>
    <property type="project" value="UniProtKB-SubCell"/>
</dbReference>
<dbReference type="GO" id="GO:0006457">
    <property type="term" value="P:protein folding"/>
    <property type="evidence" value="ECO:0007669"/>
    <property type="project" value="InterPro"/>
</dbReference>
<dbReference type="PANTHER" id="PTHR11073:SF1">
    <property type="entry name" value="CALNEXIN 14D-RELATED"/>
    <property type="match status" value="1"/>
</dbReference>
<dbReference type="PANTHER" id="PTHR11073">
    <property type="entry name" value="CALRETICULIN AND CALNEXIN"/>
    <property type="match status" value="1"/>
</dbReference>
<dbReference type="InterPro" id="IPR001580">
    <property type="entry name" value="Calret/calnex"/>
</dbReference>
<keyword evidence="5" id="KW-1133">Transmembrane helix</keyword>
<keyword evidence="8" id="KW-1015">Disulfide bond</keyword>
<evidence type="ECO:0000256" key="7">
    <source>
        <dbReference type="ARBA" id="ARBA00023186"/>
    </source>
</evidence>
<dbReference type="GO" id="GO:0051082">
    <property type="term" value="F:unfolded protein binding"/>
    <property type="evidence" value="ECO:0007669"/>
    <property type="project" value="InterPro"/>
</dbReference>
<evidence type="ECO:0000256" key="4">
    <source>
        <dbReference type="ARBA" id="ARBA00022824"/>
    </source>
</evidence>
<comment type="caution">
    <text evidence="10">The sequence shown here is derived from an EMBL/GenBank/DDBJ whole genome shotgun (WGS) entry which is preliminary data.</text>
</comment>
<name>A0AAV8A2X6_9EUKA</name>
<dbReference type="PRINTS" id="PR00626">
    <property type="entry name" value="CALRETICULIN"/>
</dbReference>
<comment type="subcellular location">
    <subcellularLocation>
        <location evidence="1">Endoplasmic reticulum membrane</location>
        <topology evidence="1">Single-pass membrane protein</topology>
    </subcellularLocation>
</comment>
<dbReference type="Pfam" id="PF00262">
    <property type="entry name" value="Calreticulin"/>
    <property type="match status" value="2"/>
</dbReference>
<dbReference type="GO" id="GO:0036503">
    <property type="term" value="P:ERAD pathway"/>
    <property type="evidence" value="ECO:0007669"/>
    <property type="project" value="TreeGrafter"/>
</dbReference>
<keyword evidence="6" id="KW-0472">Membrane</keyword>
<evidence type="ECO:0000256" key="2">
    <source>
        <dbReference type="ARBA" id="ARBA00010983"/>
    </source>
</evidence>
<keyword evidence="3" id="KW-0812">Transmembrane</keyword>
<feature type="disulfide bond" evidence="8">
    <location>
        <begin position="135"/>
        <end position="166"/>
    </location>
</feature>
<dbReference type="GO" id="GO:0005509">
    <property type="term" value="F:calcium ion binding"/>
    <property type="evidence" value="ECO:0007669"/>
    <property type="project" value="InterPro"/>
</dbReference>
<evidence type="ECO:0000256" key="3">
    <source>
        <dbReference type="ARBA" id="ARBA00022692"/>
    </source>
</evidence>
<organism evidence="10 11">
    <name type="scientific">Anaeramoeba flamelloides</name>
    <dbReference type="NCBI Taxonomy" id="1746091"/>
    <lineage>
        <taxon>Eukaryota</taxon>
        <taxon>Metamonada</taxon>
        <taxon>Anaeramoebidae</taxon>
        <taxon>Anaeramoeba</taxon>
    </lineage>
</organism>
<comment type="similarity">
    <text evidence="2 9">Belongs to the calreticulin family.</text>
</comment>
<evidence type="ECO:0000256" key="9">
    <source>
        <dbReference type="RuleBase" id="RU362126"/>
    </source>
</evidence>
<dbReference type="SUPFAM" id="SSF49899">
    <property type="entry name" value="Concanavalin A-like lectins/glucanases"/>
    <property type="match status" value="1"/>
</dbReference>
<dbReference type="InterPro" id="IPR009033">
    <property type="entry name" value="Calreticulin/calnexin_P_dom_sf"/>
</dbReference>
<evidence type="ECO:0000313" key="10">
    <source>
        <dbReference type="EMBL" id="KAJ3447756.1"/>
    </source>
</evidence>
<dbReference type="EMBL" id="JANTQA010000015">
    <property type="protein sequence ID" value="KAJ3447756.1"/>
    <property type="molecule type" value="Genomic_DNA"/>
</dbReference>